<dbReference type="NCBIfam" id="NF047353">
    <property type="entry name" value="tube_lmo2291"/>
    <property type="match status" value="1"/>
</dbReference>
<dbReference type="EMBL" id="CP045143">
    <property type="protein sequence ID" value="QFR24086.1"/>
    <property type="molecule type" value="Genomic_DNA"/>
</dbReference>
<protein>
    <recommendedName>
        <fullName evidence="4">Phage tail protein</fullName>
    </recommendedName>
</protein>
<proteinExistence type="predicted"/>
<feature type="compositionally biased region" description="Polar residues" evidence="1">
    <location>
        <begin position="214"/>
        <end position="225"/>
    </location>
</feature>
<dbReference type="AlphaFoldDB" id="A0A5P8M6E9"/>
<evidence type="ECO:0008006" key="4">
    <source>
        <dbReference type="Google" id="ProtNLM"/>
    </source>
</evidence>
<sequence>MADQTQSPTKNVNYLGDILENYLTEYWIGLKPNKTGDPINWLYLADGITTVTPKYTDKKKTAAYYNGGGNERSTVTGVTSSYDISGDRSYHNPAQDAIANLKLATGSRREQWFRRNEYLQNNDGSLTLIKSETGMATWTDIDDGGGAADDNGGFKVTATYLSTPSITKESDIAELNEILLKTPCQNANILHVAVVQPQADGSSKTYQPDPEVADTSNGDPANSQPAAGYDVAQGLADGLDSDAGTPPATKPDTPQPQSTPTDTGAVVDSK</sequence>
<name>A0A5P8M6E9_9LACO</name>
<dbReference type="KEGG" id="lhb:D1010_12215"/>
<feature type="compositionally biased region" description="Low complexity" evidence="1">
    <location>
        <begin position="251"/>
        <end position="263"/>
    </location>
</feature>
<dbReference type="Proteomes" id="UP000326779">
    <property type="component" value="Chromosome"/>
</dbReference>
<evidence type="ECO:0000256" key="1">
    <source>
        <dbReference type="SAM" id="MobiDB-lite"/>
    </source>
</evidence>
<gene>
    <name evidence="2" type="ORF">D1010_12215</name>
</gene>
<evidence type="ECO:0000313" key="2">
    <source>
        <dbReference type="EMBL" id="QFR24086.1"/>
    </source>
</evidence>
<dbReference type="RefSeq" id="WP_152261095.1">
    <property type="nucleotide sequence ID" value="NZ_CP045143.1"/>
</dbReference>
<accession>A0A5P8M6E9</accession>
<evidence type="ECO:0000313" key="3">
    <source>
        <dbReference type="Proteomes" id="UP000326779"/>
    </source>
</evidence>
<reference evidence="2 3" key="1">
    <citation type="submission" date="2019-10" db="EMBL/GenBank/DDBJ databases">
        <title>The completed genome of Lactobacillus harbinensis M1.</title>
        <authorList>
            <person name="Zheng Y."/>
        </authorList>
    </citation>
    <scope>NUCLEOTIDE SEQUENCE [LARGE SCALE GENOMIC DNA]</scope>
    <source>
        <strain evidence="2 3">M1</strain>
    </source>
</reference>
<organism evidence="2 3">
    <name type="scientific">Schleiferilactobacillus harbinensis</name>
    <dbReference type="NCBI Taxonomy" id="304207"/>
    <lineage>
        <taxon>Bacteria</taxon>
        <taxon>Bacillati</taxon>
        <taxon>Bacillota</taxon>
        <taxon>Bacilli</taxon>
        <taxon>Lactobacillales</taxon>
        <taxon>Lactobacillaceae</taxon>
        <taxon>Schleiferilactobacillus</taxon>
    </lineage>
</organism>
<feature type="region of interest" description="Disordered" evidence="1">
    <location>
        <begin position="200"/>
        <end position="270"/>
    </location>
</feature>